<dbReference type="AlphaFoldDB" id="A0A3M8T5K4"/>
<gene>
    <name evidence="1" type="ORF">EER27_03475</name>
</gene>
<proteinExistence type="predicted"/>
<evidence type="ECO:0000313" key="2">
    <source>
        <dbReference type="Proteomes" id="UP000267049"/>
    </source>
</evidence>
<dbReference type="EMBL" id="RIBS01000001">
    <property type="protein sequence ID" value="RNF86480.1"/>
    <property type="molecule type" value="Genomic_DNA"/>
</dbReference>
<dbReference type="Proteomes" id="UP000267049">
    <property type="component" value="Unassembled WGS sequence"/>
</dbReference>
<sequence>MRVPCGAYFQFITVAVFERRDRLLVARIPTRLHLSDSRGEYTCKMQQGPAVDPDKVQHQRGLHEKQGRSWPTVSAVFW</sequence>
<organism evidence="1 2">
    <name type="scientific">Montanilutibacter psychrotolerans</name>
    <dbReference type="NCBI Taxonomy" id="1327343"/>
    <lineage>
        <taxon>Bacteria</taxon>
        <taxon>Pseudomonadati</taxon>
        <taxon>Pseudomonadota</taxon>
        <taxon>Gammaproteobacteria</taxon>
        <taxon>Lysobacterales</taxon>
        <taxon>Lysobacteraceae</taxon>
        <taxon>Montanilutibacter</taxon>
    </lineage>
</organism>
<name>A0A3M8T5K4_9GAMM</name>
<evidence type="ECO:0000313" key="1">
    <source>
        <dbReference type="EMBL" id="RNF86480.1"/>
    </source>
</evidence>
<reference evidence="1 2" key="1">
    <citation type="submission" date="2018-11" db="EMBL/GenBank/DDBJ databases">
        <title>Lysobacter cryohumiis sp. nov., isolated from soil in the Tianshan Mountains, Xinjiang, China.</title>
        <authorList>
            <person name="Luo Y."/>
            <person name="Sheng H."/>
        </authorList>
    </citation>
    <scope>NUCLEOTIDE SEQUENCE [LARGE SCALE GENOMIC DNA]</scope>
    <source>
        <strain evidence="1 2">ZS60</strain>
    </source>
</reference>
<keyword evidence="2" id="KW-1185">Reference proteome</keyword>
<protein>
    <submittedName>
        <fullName evidence="1">Uncharacterized protein</fullName>
    </submittedName>
</protein>
<comment type="caution">
    <text evidence="1">The sequence shown here is derived from an EMBL/GenBank/DDBJ whole genome shotgun (WGS) entry which is preliminary data.</text>
</comment>
<accession>A0A3M8T5K4</accession>